<feature type="domain" description="RING-type" evidence="6">
    <location>
        <begin position="284"/>
        <end position="325"/>
    </location>
</feature>
<evidence type="ECO:0000256" key="2">
    <source>
        <dbReference type="ARBA" id="ARBA00022771"/>
    </source>
</evidence>
<dbReference type="OrthoDB" id="21204at2759"/>
<feature type="non-terminal residue" evidence="7">
    <location>
        <position position="1"/>
    </location>
</feature>
<evidence type="ECO:0000259" key="6">
    <source>
        <dbReference type="PROSITE" id="PS50089"/>
    </source>
</evidence>
<dbReference type="InterPro" id="IPR051834">
    <property type="entry name" value="RING_finger_E3_ligase"/>
</dbReference>
<dbReference type="AlphaFoldDB" id="A0A813DFX4"/>
<name>A0A813DFX4_POLGL</name>
<evidence type="ECO:0000313" key="7">
    <source>
        <dbReference type="EMBL" id="CAE8584460.1"/>
    </source>
</evidence>
<accession>A0A813DFX4</accession>
<dbReference type="Proteomes" id="UP000654075">
    <property type="component" value="Unassembled WGS sequence"/>
</dbReference>
<evidence type="ECO:0000256" key="5">
    <source>
        <dbReference type="SAM" id="MobiDB-lite"/>
    </source>
</evidence>
<dbReference type="InterPro" id="IPR001841">
    <property type="entry name" value="Znf_RING"/>
</dbReference>
<dbReference type="InterPro" id="IPR013083">
    <property type="entry name" value="Znf_RING/FYVE/PHD"/>
</dbReference>
<dbReference type="GO" id="GO:0005634">
    <property type="term" value="C:nucleus"/>
    <property type="evidence" value="ECO:0007669"/>
    <property type="project" value="TreeGrafter"/>
</dbReference>
<keyword evidence="2 4" id="KW-0863">Zinc-finger</keyword>
<dbReference type="PANTHER" id="PTHR45931">
    <property type="entry name" value="SI:CH211-59O9.10"/>
    <property type="match status" value="1"/>
</dbReference>
<dbReference type="CDD" id="cd16454">
    <property type="entry name" value="RING-H2_PA-TM-RING"/>
    <property type="match status" value="1"/>
</dbReference>
<dbReference type="SUPFAM" id="SSF57850">
    <property type="entry name" value="RING/U-box"/>
    <property type="match status" value="1"/>
</dbReference>
<evidence type="ECO:0000256" key="1">
    <source>
        <dbReference type="ARBA" id="ARBA00022723"/>
    </source>
</evidence>
<protein>
    <recommendedName>
        <fullName evidence="6">RING-type domain-containing protein</fullName>
    </recommendedName>
</protein>
<feature type="compositionally biased region" description="Low complexity" evidence="5">
    <location>
        <begin position="1"/>
        <end position="17"/>
    </location>
</feature>
<dbReference type="GO" id="GO:0006511">
    <property type="term" value="P:ubiquitin-dependent protein catabolic process"/>
    <property type="evidence" value="ECO:0007669"/>
    <property type="project" value="TreeGrafter"/>
</dbReference>
<dbReference type="PROSITE" id="PS50089">
    <property type="entry name" value="ZF_RING_2"/>
    <property type="match status" value="1"/>
</dbReference>
<comment type="caution">
    <text evidence="7">The sequence shown here is derived from an EMBL/GenBank/DDBJ whole genome shotgun (WGS) entry which is preliminary data.</text>
</comment>
<gene>
    <name evidence="7" type="ORF">PGLA1383_LOCUS3392</name>
</gene>
<dbReference type="Pfam" id="PF13639">
    <property type="entry name" value="zf-RING_2"/>
    <property type="match status" value="1"/>
</dbReference>
<dbReference type="GO" id="GO:0008270">
    <property type="term" value="F:zinc ion binding"/>
    <property type="evidence" value="ECO:0007669"/>
    <property type="project" value="UniProtKB-KW"/>
</dbReference>
<reference evidence="7" key="1">
    <citation type="submission" date="2021-02" db="EMBL/GenBank/DDBJ databases">
        <authorList>
            <person name="Dougan E. K."/>
            <person name="Rhodes N."/>
            <person name="Thang M."/>
            <person name="Chan C."/>
        </authorList>
    </citation>
    <scope>NUCLEOTIDE SEQUENCE</scope>
</reference>
<dbReference type="EMBL" id="CAJNNV010001189">
    <property type="protein sequence ID" value="CAE8584460.1"/>
    <property type="molecule type" value="Genomic_DNA"/>
</dbReference>
<feature type="region of interest" description="Disordered" evidence="5">
    <location>
        <begin position="124"/>
        <end position="150"/>
    </location>
</feature>
<sequence>RPWTAASDSAPTDAAGPGLSGTATLRDLRRSGQLGTLSEAAQSMLLTGPLFAYGDAEAEPMSPHQATPGFRCGSAESDRQRLSWAGTSATFLSESGASETLQGVERVPGLADLLQSVLARGVGSPSGIGSAGRMPSSDQDQPEEAGPLLPWSINGRSSDAWREVPALQSHSSFDPPPEEVIEVEEDVVVEEEADDEEDEVVVSRTASSINSTVMADSLEEGTFDGGLSRELSRLMAGNSMDESLARSMRRIIQLGTVLTGQRLSEDEIQALPKVRFQDAEHQRCSVCLEAYKLGELLTALSCKHFFHIDCLSRWLEQSAQCPLCRRECVQPSPC</sequence>
<evidence type="ECO:0000256" key="4">
    <source>
        <dbReference type="PROSITE-ProRule" id="PRU00175"/>
    </source>
</evidence>
<dbReference type="SMART" id="SM00184">
    <property type="entry name" value="RING"/>
    <property type="match status" value="1"/>
</dbReference>
<dbReference type="GO" id="GO:0061630">
    <property type="term" value="F:ubiquitin protein ligase activity"/>
    <property type="evidence" value="ECO:0007669"/>
    <property type="project" value="TreeGrafter"/>
</dbReference>
<keyword evidence="8" id="KW-1185">Reference proteome</keyword>
<organism evidence="7 8">
    <name type="scientific">Polarella glacialis</name>
    <name type="common">Dinoflagellate</name>
    <dbReference type="NCBI Taxonomy" id="89957"/>
    <lineage>
        <taxon>Eukaryota</taxon>
        <taxon>Sar</taxon>
        <taxon>Alveolata</taxon>
        <taxon>Dinophyceae</taxon>
        <taxon>Suessiales</taxon>
        <taxon>Suessiaceae</taxon>
        <taxon>Polarella</taxon>
    </lineage>
</organism>
<dbReference type="Gene3D" id="3.30.40.10">
    <property type="entry name" value="Zinc/RING finger domain, C3HC4 (zinc finger)"/>
    <property type="match status" value="1"/>
</dbReference>
<feature type="region of interest" description="Disordered" evidence="5">
    <location>
        <begin position="1"/>
        <end position="23"/>
    </location>
</feature>
<proteinExistence type="predicted"/>
<keyword evidence="1" id="KW-0479">Metal-binding</keyword>
<dbReference type="PANTHER" id="PTHR45931:SF16">
    <property type="entry name" value="RING_U-BOX SUPERFAMILY PROTEIN"/>
    <property type="match status" value="1"/>
</dbReference>
<evidence type="ECO:0000313" key="8">
    <source>
        <dbReference type="Proteomes" id="UP000654075"/>
    </source>
</evidence>
<keyword evidence="3" id="KW-0862">Zinc</keyword>
<evidence type="ECO:0000256" key="3">
    <source>
        <dbReference type="ARBA" id="ARBA00022833"/>
    </source>
</evidence>